<organism evidence="1 2">
    <name type="scientific">Roseimaritima ulvae</name>
    <dbReference type="NCBI Taxonomy" id="980254"/>
    <lineage>
        <taxon>Bacteria</taxon>
        <taxon>Pseudomonadati</taxon>
        <taxon>Planctomycetota</taxon>
        <taxon>Planctomycetia</taxon>
        <taxon>Pirellulales</taxon>
        <taxon>Pirellulaceae</taxon>
        <taxon>Roseimaritima</taxon>
    </lineage>
</organism>
<name>A0A5B9QPF0_9BACT</name>
<reference evidence="1 2" key="1">
    <citation type="submission" date="2019-08" db="EMBL/GenBank/DDBJ databases">
        <title>Deep-cultivation of Planctomycetes and their phenomic and genomic characterization uncovers novel biology.</title>
        <authorList>
            <person name="Wiegand S."/>
            <person name="Jogler M."/>
            <person name="Boedeker C."/>
            <person name="Pinto D."/>
            <person name="Vollmers J."/>
            <person name="Rivas-Marin E."/>
            <person name="Kohn T."/>
            <person name="Peeters S.H."/>
            <person name="Heuer A."/>
            <person name="Rast P."/>
            <person name="Oberbeckmann S."/>
            <person name="Bunk B."/>
            <person name="Jeske O."/>
            <person name="Meyerdierks A."/>
            <person name="Storesund J.E."/>
            <person name="Kallscheuer N."/>
            <person name="Luecker S."/>
            <person name="Lage O.M."/>
            <person name="Pohl T."/>
            <person name="Merkel B.J."/>
            <person name="Hornburger P."/>
            <person name="Mueller R.-W."/>
            <person name="Bruemmer F."/>
            <person name="Labrenz M."/>
            <person name="Spormann A.M."/>
            <person name="Op den Camp H."/>
            <person name="Overmann J."/>
            <person name="Amann R."/>
            <person name="Jetten M.S.M."/>
            <person name="Mascher T."/>
            <person name="Medema M.H."/>
            <person name="Devos D.P."/>
            <person name="Kaster A.-K."/>
            <person name="Ovreas L."/>
            <person name="Rohde M."/>
            <person name="Galperin M.Y."/>
            <person name="Jogler C."/>
        </authorList>
    </citation>
    <scope>NUCLEOTIDE SEQUENCE [LARGE SCALE GENOMIC DNA]</scope>
    <source>
        <strain evidence="1 2">UC8</strain>
    </source>
</reference>
<evidence type="ECO:0000313" key="2">
    <source>
        <dbReference type="Proteomes" id="UP000325286"/>
    </source>
</evidence>
<dbReference type="KEGG" id="rul:UC8_13620"/>
<dbReference type="EMBL" id="CP042914">
    <property type="protein sequence ID" value="QEG39385.1"/>
    <property type="molecule type" value="Genomic_DNA"/>
</dbReference>
<dbReference type="Proteomes" id="UP000325286">
    <property type="component" value="Chromosome"/>
</dbReference>
<evidence type="ECO:0000313" key="1">
    <source>
        <dbReference type="EMBL" id="QEG39385.1"/>
    </source>
</evidence>
<proteinExistence type="predicted"/>
<gene>
    <name evidence="1" type="ORF">UC8_13620</name>
</gene>
<dbReference type="AlphaFoldDB" id="A0A5B9QPF0"/>
<protein>
    <submittedName>
        <fullName evidence="1">Uncharacterized protein</fullName>
    </submittedName>
</protein>
<keyword evidence="2" id="KW-1185">Reference proteome</keyword>
<sequence length="43" mass="4828">MSEFIALVTLVITGVGVYLQFCSYKDYPNRKQRPESAGNDDDS</sequence>
<accession>A0A5B9QPF0</accession>